<evidence type="ECO:0000256" key="4">
    <source>
        <dbReference type="ARBA" id="ARBA00022737"/>
    </source>
</evidence>
<feature type="domain" description="C2H2-type" evidence="13">
    <location>
        <begin position="774"/>
        <end position="801"/>
    </location>
</feature>
<gene>
    <name evidence="14" type="ORF">Fcan01_19475</name>
</gene>
<dbReference type="PROSITE" id="PS00028">
    <property type="entry name" value="ZINC_FINGER_C2H2_1"/>
    <property type="match status" value="15"/>
</dbReference>
<comment type="caution">
    <text evidence="14">The sequence shown here is derived from an EMBL/GenBank/DDBJ whole genome shotgun (WGS) entry which is preliminary data.</text>
</comment>
<feature type="domain" description="C2H2-type" evidence="13">
    <location>
        <begin position="1074"/>
        <end position="1101"/>
    </location>
</feature>
<dbReference type="FunFam" id="3.30.160.60:FF:000097">
    <property type="entry name" value="Zinc finger protein"/>
    <property type="match status" value="2"/>
</dbReference>
<dbReference type="FunFam" id="3.30.160.60:FF:000145">
    <property type="entry name" value="Zinc finger protein 574"/>
    <property type="match status" value="1"/>
</dbReference>
<evidence type="ECO:0000256" key="9">
    <source>
        <dbReference type="ARBA" id="ARBA00023163"/>
    </source>
</evidence>
<keyword evidence="4" id="KW-0677">Repeat</keyword>
<feature type="domain" description="C2H2-type" evidence="13">
    <location>
        <begin position="803"/>
        <end position="831"/>
    </location>
</feature>
<keyword evidence="8" id="KW-0238">DNA-binding</keyword>
<feature type="domain" description="C2H2-type" evidence="13">
    <location>
        <begin position="614"/>
        <end position="641"/>
    </location>
</feature>
<keyword evidence="15" id="KW-1185">Reference proteome</keyword>
<dbReference type="GO" id="GO:0000978">
    <property type="term" value="F:RNA polymerase II cis-regulatory region sequence-specific DNA binding"/>
    <property type="evidence" value="ECO:0007669"/>
    <property type="project" value="TreeGrafter"/>
</dbReference>
<proteinExistence type="predicted"/>
<evidence type="ECO:0000256" key="2">
    <source>
        <dbReference type="ARBA" id="ARBA00004123"/>
    </source>
</evidence>
<dbReference type="GO" id="GO:0008270">
    <property type="term" value="F:zinc ion binding"/>
    <property type="evidence" value="ECO:0007669"/>
    <property type="project" value="UniProtKB-KW"/>
</dbReference>
<keyword evidence="10" id="KW-0539">Nucleus</keyword>
<dbReference type="Pfam" id="PF00096">
    <property type="entry name" value="zf-C2H2"/>
    <property type="match status" value="4"/>
</dbReference>
<comment type="subcellular location">
    <subcellularLocation>
        <location evidence="2">Nucleus</location>
    </subcellularLocation>
</comment>
<evidence type="ECO:0000256" key="6">
    <source>
        <dbReference type="ARBA" id="ARBA00022833"/>
    </source>
</evidence>
<feature type="domain" description="C2H2-type" evidence="13">
    <location>
        <begin position="1195"/>
        <end position="1223"/>
    </location>
</feature>
<dbReference type="InterPro" id="IPR013087">
    <property type="entry name" value="Znf_C2H2_type"/>
</dbReference>
<dbReference type="EMBL" id="LNIX01000017">
    <property type="protein sequence ID" value="OXA45592.1"/>
    <property type="molecule type" value="Genomic_DNA"/>
</dbReference>
<comment type="function">
    <text evidence="1">May be involved in transcriptional regulation.</text>
</comment>
<feature type="domain" description="C2H2-type" evidence="13">
    <location>
        <begin position="679"/>
        <end position="706"/>
    </location>
</feature>
<dbReference type="Proteomes" id="UP000198287">
    <property type="component" value="Unassembled WGS sequence"/>
</dbReference>
<keyword evidence="5 11" id="KW-0863">Zinc-finger</keyword>
<feature type="domain" description="C2H2-type" evidence="13">
    <location>
        <begin position="832"/>
        <end position="860"/>
    </location>
</feature>
<dbReference type="PANTHER" id="PTHR24376:SF235">
    <property type="entry name" value="C2H2-TYPE DOMAIN-CONTAINING PROTEIN"/>
    <property type="match status" value="1"/>
</dbReference>
<name>A0A226DJ83_FOLCA</name>
<keyword evidence="7" id="KW-0805">Transcription regulation</keyword>
<feature type="domain" description="C2H2-type" evidence="13">
    <location>
        <begin position="642"/>
        <end position="669"/>
    </location>
</feature>
<dbReference type="SUPFAM" id="SSF57667">
    <property type="entry name" value="beta-beta-alpha zinc fingers"/>
    <property type="match status" value="8"/>
</dbReference>
<evidence type="ECO:0000313" key="15">
    <source>
        <dbReference type="Proteomes" id="UP000198287"/>
    </source>
</evidence>
<evidence type="ECO:0000256" key="11">
    <source>
        <dbReference type="PROSITE-ProRule" id="PRU00042"/>
    </source>
</evidence>
<accession>A0A226DJ83</accession>
<keyword evidence="3" id="KW-0479">Metal-binding</keyword>
<sequence length="1249" mass="142194">MSANVLFARERPPTVGTGVPSFAMNTLHMFHHVALLAKHLAALGAREVFPLPVNRLLVTGQMIFSTESLVTLVAFEGFWYPALVTAERFLLRVGDQVSMISVVIRELLLTLSTRPLLHEGDLLVFAEMTEAMTGQAVFGGERFSTCVTPSAHFFLRVGHHMTTEMGWTLEWFAAEVADVSPALPHLRALLATQVNEEMRGQMCFLGELLLANGAGVVLPPFVRVDVVGKLVPFEEVFLAVGALRMENCRPLQLVGVEVGVGVEGSIGPVGEGALAYFAWKDFLHHLKTRARGYRHVLWAVEVGRSEEENFPLSPLWGFCRLSNFCWVWLASIPFNVSFCSEVSLPATLKPLCYNKYLILLFGFSTISNRSPRRRASLTLRRSALVCQCKLGRNLEMIKNSEIPGGSELLFASELVGLRNPFAYLHIPPTAKSLKFDQFCTFSSSSHREKDLKLKKAECLLKIVEEPETQGKFEEDKLFLLQKELHSEHEQLLRKSHLLAGEFPSRTRPCLRLNGMEVNKLDRKLIGGQIALVPTLDKIDKGDRFQRKGRLPTTSVQPARDDNHVRASNDRLSKTKKVFRCRTCLRPFANPESSRLHALTHFNRHELEQSSLFQEKCPHCEKAFFQRHHFTDHVAAHEGRKNHACPVCKQKFTHKTSLTPHLFVHLSREESAKVRQGWRHVCYFCGKRFQSQSHLSCHLVVHTKEKLGGRCHVCRKSFSSNQGLTNHRFLHLSEDEKVALVKQGTSRVCLFCQKIFPDNHTYHAHLVTHTEEKPFTCDQCGALFPRNNSLKVHARTHSADPRPFKCSECEQAFPQKAHVTIHKRTVHRNLKDFGCPECGKKFGKKSHMVEHVENVHLKRRHPCPHCGVTFPSKSIAGRHVRRVHPQESVKKAERRLKLKPTASCLTLKFRNESLRKGSIVADRRTSGGRMNKGEVSHDNQAESPSTSRRSSKAKKLRQVGRKRGRLVVGKVFPCKTCRRPFPNGTSAHLHARTHLNSDELERSSLFHEKCPHCERVFFDRVHPESTHLFVHLSREERAAVRQRWRHGCYFCTKLFQSPSRLAGHLVIHTKEKVSWECHVCRKSFSTKQILSNHRFTHLSEDEKVALIHLVSHTEEKPFPCDQCGKLFPRSNSLNLHKLSHTLNPKLFKCEDCDKAFTIVKKLFPWGAEYSALLDLVSTKHNLGIHKKTVLRKRKDFACPESAKKFGTKGAMVRHVSGVHAKRRHPCPHCDQTFSRKDYLGRHLKKLHPPE</sequence>
<feature type="domain" description="C2H2-type" evidence="13">
    <location>
        <begin position="746"/>
        <end position="773"/>
    </location>
</feature>
<evidence type="ECO:0000256" key="8">
    <source>
        <dbReference type="ARBA" id="ARBA00023125"/>
    </source>
</evidence>
<dbReference type="InterPro" id="IPR036236">
    <property type="entry name" value="Znf_C2H2_sf"/>
</dbReference>
<dbReference type="Gene3D" id="3.30.160.60">
    <property type="entry name" value="Classic Zinc Finger"/>
    <property type="match status" value="11"/>
</dbReference>
<dbReference type="OrthoDB" id="6077919at2759"/>
<dbReference type="PROSITE" id="PS50157">
    <property type="entry name" value="ZINC_FINGER_C2H2_2"/>
    <property type="match status" value="15"/>
</dbReference>
<feature type="domain" description="C2H2-type" evidence="13">
    <location>
        <begin position="1117"/>
        <end position="1144"/>
    </location>
</feature>
<evidence type="ECO:0000259" key="13">
    <source>
        <dbReference type="PROSITE" id="PS50157"/>
    </source>
</evidence>
<feature type="compositionally biased region" description="Basic and acidic residues" evidence="12">
    <location>
        <begin position="917"/>
        <end position="939"/>
    </location>
</feature>
<feature type="domain" description="C2H2-type" evidence="13">
    <location>
        <begin position="1045"/>
        <end position="1072"/>
    </location>
</feature>
<evidence type="ECO:0000256" key="12">
    <source>
        <dbReference type="SAM" id="MobiDB-lite"/>
    </source>
</evidence>
<protein>
    <submittedName>
        <fullName evidence="14">Zinc finger protein 91</fullName>
    </submittedName>
</protein>
<evidence type="ECO:0000256" key="5">
    <source>
        <dbReference type="ARBA" id="ARBA00022771"/>
    </source>
</evidence>
<dbReference type="AlphaFoldDB" id="A0A226DJ83"/>
<keyword evidence="9" id="KW-0804">Transcription</keyword>
<keyword evidence="6" id="KW-0862">Zinc</keyword>
<feature type="region of interest" description="Disordered" evidence="12">
    <location>
        <begin position="917"/>
        <end position="961"/>
    </location>
</feature>
<dbReference type="SMART" id="SM00355">
    <property type="entry name" value="ZnF_C2H2"/>
    <property type="match status" value="16"/>
</dbReference>
<evidence type="ECO:0000256" key="1">
    <source>
        <dbReference type="ARBA" id="ARBA00003767"/>
    </source>
</evidence>
<feature type="domain" description="C2H2-type" evidence="13">
    <location>
        <begin position="971"/>
        <end position="998"/>
    </location>
</feature>
<organism evidence="14 15">
    <name type="scientific">Folsomia candida</name>
    <name type="common">Springtail</name>
    <dbReference type="NCBI Taxonomy" id="158441"/>
    <lineage>
        <taxon>Eukaryota</taxon>
        <taxon>Metazoa</taxon>
        <taxon>Ecdysozoa</taxon>
        <taxon>Arthropoda</taxon>
        <taxon>Hexapoda</taxon>
        <taxon>Collembola</taxon>
        <taxon>Entomobryomorpha</taxon>
        <taxon>Isotomoidea</taxon>
        <taxon>Isotomidae</taxon>
        <taxon>Proisotominae</taxon>
        <taxon>Folsomia</taxon>
    </lineage>
</organism>
<dbReference type="PANTHER" id="PTHR24376">
    <property type="entry name" value="ZINC FINGER PROTEIN"/>
    <property type="match status" value="1"/>
</dbReference>
<evidence type="ECO:0000256" key="7">
    <source>
        <dbReference type="ARBA" id="ARBA00023015"/>
    </source>
</evidence>
<evidence type="ECO:0000256" key="3">
    <source>
        <dbReference type="ARBA" id="ARBA00022723"/>
    </source>
</evidence>
<feature type="domain" description="C2H2-type" evidence="13">
    <location>
        <begin position="1223"/>
        <end position="1249"/>
    </location>
</feature>
<reference evidence="14 15" key="1">
    <citation type="submission" date="2015-12" db="EMBL/GenBank/DDBJ databases">
        <title>The genome of Folsomia candida.</title>
        <authorList>
            <person name="Faddeeva A."/>
            <person name="Derks M.F."/>
            <person name="Anvar Y."/>
            <person name="Smit S."/>
            <person name="Van Straalen N."/>
            <person name="Roelofs D."/>
        </authorList>
    </citation>
    <scope>NUCLEOTIDE SEQUENCE [LARGE SCALE GENOMIC DNA]</scope>
    <source>
        <strain evidence="14 15">VU population</strain>
        <tissue evidence="14">Whole body</tissue>
    </source>
</reference>
<dbReference type="GO" id="GO:0005634">
    <property type="term" value="C:nucleus"/>
    <property type="evidence" value="ECO:0007669"/>
    <property type="project" value="UniProtKB-SubCell"/>
</dbReference>
<feature type="domain" description="C2H2-type" evidence="13">
    <location>
        <begin position="860"/>
        <end position="888"/>
    </location>
</feature>
<dbReference type="GO" id="GO:0001228">
    <property type="term" value="F:DNA-binding transcription activator activity, RNA polymerase II-specific"/>
    <property type="evidence" value="ECO:0007669"/>
    <property type="project" value="TreeGrafter"/>
</dbReference>
<feature type="compositionally biased region" description="Basic residues" evidence="12">
    <location>
        <begin position="948"/>
        <end position="961"/>
    </location>
</feature>
<evidence type="ECO:0000256" key="10">
    <source>
        <dbReference type="ARBA" id="ARBA00023242"/>
    </source>
</evidence>
<evidence type="ECO:0000313" key="14">
    <source>
        <dbReference type="EMBL" id="OXA45592.1"/>
    </source>
</evidence>
<feature type="domain" description="C2H2-type" evidence="13">
    <location>
        <begin position="708"/>
        <end position="735"/>
    </location>
</feature>